<evidence type="ECO:0000313" key="7">
    <source>
        <dbReference type="EMBL" id="KAF9041133.1"/>
    </source>
</evidence>
<comment type="subcellular location">
    <subcellularLocation>
        <location evidence="1">Membrane</location>
    </subcellularLocation>
</comment>
<gene>
    <name evidence="7" type="ORF">BDP27DRAFT_1374409</name>
</gene>
<dbReference type="InterPro" id="IPR045119">
    <property type="entry name" value="SUN1-5"/>
</dbReference>
<dbReference type="Gene3D" id="2.60.120.260">
    <property type="entry name" value="Galactose-binding domain-like"/>
    <property type="match status" value="1"/>
</dbReference>
<dbReference type="InterPro" id="IPR012919">
    <property type="entry name" value="SUN_dom"/>
</dbReference>
<dbReference type="Proteomes" id="UP000772434">
    <property type="component" value="Unassembled WGS sequence"/>
</dbReference>
<dbReference type="PANTHER" id="PTHR12911:SF8">
    <property type="entry name" value="KLAROID PROTEIN-RELATED"/>
    <property type="match status" value="1"/>
</dbReference>
<dbReference type="EMBL" id="JADNRY010000555">
    <property type="protein sequence ID" value="KAF9041133.1"/>
    <property type="molecule type" value="Genomic_DNA"/>
</dbReference>
<name>A0A9P5TW10_9AGAR</name>
<feature type="transmembrane region" description="Helical" evidence="5">
    <location>
        <begin position="12"/>
        <end position="32"/>
    </location>
</feature>
<evidence type="ECO:0000259" key="6">
    <source>
        <dbReference type="PROSITE" id="PS51469"/>
    </source>
</evidence>
<dbReference type="Pfam" id="PF07738">
    <property type="entry name" value="Sad1_UNC"/>
    <property type="match status" value="1"/>
</dbReference>
<organism evidence="7 8">
    <name type="scientific">Rhodocollybia butyracea</name>
    <dbReference type="NCBI Taxonomy" id="206335"/>
    <lineage>
        <taxon>Eukaryota</taxon>
        <taxon>Fungi</taxon>
        <taxon>Dikarya</taxon>
        <taxon>Basidiomycota</taxon>
        <taxon>Agaricomycotina</taxon>
        <taxon>Agaricomycetes</taxon>
        <taxon>Agaricomycetidae</taxon>
        <taxon>Agaricales</taxon>
        <taxon>Marasmiineae</taxon>
        <taxon>Omphalotaceae</taxon>
        <taxon>Rhodocollybia</taxon>
    </lineage>
</organism>
<keyword evidence="2 5" id="KW-0812">Transmembrane</keyword>
<dbReference type="AlphaFoldDB" id="A0A9P5TW10"/>
<protein>
    <recommendedName>
        <fullName evidence="6">SUN domain-containing protein</fullName>
    </recommendedName>
</protein>
<evidence type="ECO:0000313" key="8">
    <source>
        <dbReference type="Proteomes" id="UP000772434"/>
    </source>
</evidence>
<evidence type="ECO:0000256" key="2">
    <source>
        <dbReference type="ARBA" id="ARBA00022692"/>
    </source>
</evidence>
<keyword evidence="3 5" id="KW-1133">Transmembrane helix</keyword>
<keyword evidence="4 5" id="KW-0472">Membrane</keyword>
<proteinExistence type="predicted"/>
<dbReference type="OrthoDB" id="342281at2759"/>
<evidence type="ECO:0000256" key="4">
    <source>
        <dbReference type="ARBA" id="ARBA00023136"/>
    </source>
</evidence>
<evidence type="ECO:0000256" key="3">
    <source>
        <dbReference type="ARBA" id="ARBA00022989"/>
    </source>
</evidence>
<evidence type="ECO:0000256" key="5">
    <source>
        <dbReference type="SAM" id="Phobius"/>
    </source>
</evidence>
<evidence type="ECO:0000256" key="1">
    <source>
        <dbReference type="ARBA" id="ARBA00004370"/>
    </source>
</evidence>
<dbReference type="GO" id="GO:0043495">
    <property type="term" value="F:protein-membrane adaptor activity"/>
    <property type="evidence" value="ECO:0007669"/>
    <property type="project" value="TreeGrafter"/>
</dbReference>
<feature type="domain" description="SUN" evidence="6">
    <location>
        <begin position="86"/>
        <end position="287"/>
    </location>
</feature>
<keyword evidence="8" id="KW-1185">Reference proteome</keyword>
<sequence length="296" mass="32742">MKKLMRLLWDKVATNAHSLIIAAAVTSIAAVYSSQFQLRMPARVGFIICCVANLVLAFFIEEIPPNCDTYGVGRFCADCATVAPSHQNVSLPFVAPDYALSPDGAIVINLTSPTLMESDYSPEHYFIPTPPIAVIEEDIRVNRCWRFSGSQGHVAVKLARGVRLTNVTVYYPDYRELPSWRQAEAPKLLRIWALLPPGGYQSTVTLHTVSWEYFSIADQIPKPMALEDGSKFVQGGVISYDIAQPGTKQTFSVDLQFRTAVVIVEVLDNWGATTTCLHRLAVHGEEPPERTPSLDT</sequence>
<reference evidence="7" key="1">
    <citation type="submission" date="2020-11" db="EMBL/GenBank/DDBJ databases">
        <authorList>
            <consortium name="DOE Joint Genome Institute"/>
            <person name="Ahrendt S."/>
            <person name="Riley R."/>
            <person name="Andreopoulos W."/>
            <person name="Labutti K."/>
            <person name="Pangilinan J."/>
            <person name="Ruiz-Duenas F.J."/>
            <person name="Barrasa J.M."/>
            <person name="Sanchez-Garcia M."/>
            <person name="Camarero S."/>
            <person name="Miyauchi S."/>
            <person name="Serrano A."/>
            <person name="Linde D."/>
            <person name="Babiker R."/>
            <person name="Drula E."/>
            <person name="Ayuso-Fernandez I."/>
            <person name="Pacheco R."/>
            <person name="Padilla G."/>
            <person name="Ferreira P."/>
            <person name="Barriuso J."/>
            <person name="Kellner H."/>
            <person name="Castanera R."/>
            <person name="Alfaro M."/>
            <person name="Ramirez L."/>
            <person name="Pisabarro A.G."/>
            <person name="Kuo A."/>
            <person name="Tritt A."/>
            <person name="Lipzen A."/>
            <person name="He G."/>
            <person name="Yan M."/>
            <person name="Ng V."/>
            <person name="Cullen D."/>
            <person name="Martin F."/>
            <person name="Rosso M.-N."/>
            <person name="Henrissat B."/>
            <person name="Hibbett D."/>
            <person name="Martinez A.T."/>
            <person name="Grigoriev I.V."/>
        </authorList>
    </citation>
    <scope>NUCLEOTIDE SEQUENCE</scope>
    <source>
        <strain evidence="7">AH 40177</strain>
    </source>
</reference>
<dbReference type="PROSITE" id="PS51469">
    <property type="entry name" value="SUN"/>
    <property type="match status" value="1"/>
</dbReference>
<dbReference type="PANTHER" id="PTHR12911">
    <property type="entry name" value="SAD1/UNC-84-LIKE PROTEIN-RELATED"/>
    <property type="match status" value="1"/>
</dbReference>
<accession>A0A9P5TW10</accession>
<comment type="caution">
    <text evidence="7">The sequence shown here is derived from an EMBL/GenBank/DDBJ whole genome shotgun (WGS) entry which is preliminary data.</text>
</comment>
<dbReference type="GO" id="GO:0034993">
    <property type="term" value="C:meiotic nuclear membrane microtubule tethering complex"/>
    <property type="evidence" value="ECO:0007669"/>
    <property type="project" value="TreeGrafter"/>
</dbReference>